<protein>
    <submittedName>
        <fullName evidence="1">Uncharacterized protein</fullName>
    </submittedName>
</protein>
<sequence length="171" mass="18822">MRRGDASDAALALEMHVEGRRFPNTFERCVMHGELLPDVPYTLLFASDAAHHLAAAEIVGAPEGPDGEHSVEAVKWGVIFAGGGSGAQLVERAERRLVAVAYLGAGEVRPRSLPTKRCVQEFERTRARGDTQIWGCSSVELTPILDTFHRYHIWSEYSTSTNACLDAERED</sequence>
<comment type="caution">
    <text evidence="1">The sequence shown here is derived from an EMBL/GenBank/DDBJ whole genome shotgun (WGS) entry which is preliminary data.</text>
</comment>
<evidence type="ECO:0000313" key="2">
    <source>
        <dbReference type="Proteomes" id="UP000703269"/>
    </source>
</evidence>
<name>A0A9P3GHQ3_9APHY</name>
<gene>
    <name evidence="1" type="ORF">PsYK624_114190</name>
</gene>
<reference evidence="1 2" key="1">
    <citation type="submission" date="2021-08" db="EMBL/GenBank/DDBJ databases">
        <title>Draft Genome Sequence of Phanerochaete sordida strain YK-624.</title>
        <authorList>
            <person name="Mori T."/>
            <person name="Dohra H."/>
            <person name="Suzuki T."/>
            <person name="Kawagishi H."/>
            <person name="Hirai H."/>
        </authorList>
    </citation>
    <scope>NUCLEOTIDE SEQUENCE [LARGE SCALE GENOMIC DNA]</scope>
    <source>
        <strain evidence="1 2">YK-624</strain>
    </source>
</reference>
<proteinExistence type="predicted"/>
<dbReference type="EMBL" id="BPQB01000047">
    <property type="protein sequence ID" value="GJE95237.1"/>
    <property type="molecule type" value="Genomic_DNA"/>
</dbReference>
<organism evidence="1 2">
    <name type="scientific">Phanerochaete sordida</name>
    <dbReference type="NCBI Taxonomy" id="48140"/>
    <lineage>
        <taxon>Eukaryota</taxon>
        <taxon>Fungi</taxon>
        <taxon>Dikarya</taxon>
        <taxon>Basidiomycota</taxon>
        <taxon>Agaricomycotina</taxon>
        <taxon>Agaricomycetes</taxon>
        <taxon>Polyporales</taxon>
        <taxon>Phanerochaetaceae</taxon>
        <taxon>Phanerochaete</taxon>
    </lineage>
</organism>
<evidence type="ECO:0000313" key="1">
    <source>
        <dbReference type="EMBL" id="GJE95237.1"/>
    </source>
</evidence>
<keyword evidence="2" id="KW-1185">Reference proteome</keyword>
<dbReference type="AlphaFoldDB" id="A0A9P3GHQ3"/>
<accession>A0A9P3GHQ3</accession>
<dbReference type="Proteomes" id="UP000703269">
    <property type="component" value="Unassembled WGS sequence"/>
</dbReference>